<name>A0A0L8I6H9_OCTBM</name>
<gene>
    <name evidence="3" type="ORF">OCBIM_22031605mg</name>
</gene>
<organism evidence="3">
    <name type="scientific">Octopus bimaculoides</name>
    <name type="common">California two-spotted octopus</name>
    <dbReference type="NCBI Taxonomy" id="37653"/>
    <lineage>
        <taxon>Eukaryota</taxon>
        <taxon>Metazoa</taxon>
        <taxon>Spiralia</taxon>
        <taxon>Lophotrochozoa</taxon>
        <taxon>Mollusca</taxon>
        <taxon>Cephalopoda</taxon>
        <taxon>Coleoidea</taxon>
        <taxon>Octopodiformes</taxon>
        <taxon>Octopoda</taxon>
        <taxon>Incirrata</taxon>
        <taxon>Octopodidae</taxon>
        <taxon>Octopus</taxon>
    </lineage>
</organism>
<accession>A0A0L8I6H9</accession>
<sequence>MMFIGFSRCWFYQTFDRENTGIFPVILDRLDKLRGATMLPCCSVLSSRRQQSKYLRNFVVKYFANSFKNRKTNVNVTASQNIAMTLSTIFVILPKLTQEGLSATINGRYCCSRRCSFSGSCWFSSSSRSFTFDKGKPELVSGNKGRLGFWRLKQQPNGLNIRKYRNAVSKKNGNMQDTKYNMSSVKFRRIFLTCLLGLPSFLLLLAILPIPQRLLISPSPPPLRPSLPAVLLSSLTPPSSSGPASLSPLAVTALSWLSESSSSSSSSLLLISWSPSSSSSSSSSPPPPPL</sequence>
<keyword evidence="2" id="KW-0812">Transmembrane</keyword>
<keyword evidence="2" id="KW-0472">Membrane</keyword>
<feature type="transmembrane region" description="Helical" evidence="2">
    <location>
        <begin position="190"/>
        <end position="210"/>
    </location>
</feature>
<keyword evidence="2" id="KW-1133">Transmembrane helix</keyword>
<proteinExistence type="predicted"/>
<reference evidence="3" key="1">
    <citation type="submission" date="2015-07" db="EMBL/GenBank/DDBJ databases">
        <title>MeaNS - Measles Nucleotide Surveillance Program.</title>
        <authorList>
            <person name="Tran T."/>
            <person name="Druce J."/>
        </authorList>
    </citation>
    <scope>NUCLEOTIDE SEQUENCE</scope>
    <source>
        <strain evidence="3">UCB-OBI-ISO-001</strain>
        <tissue evidence="3">Gonad</tissue>
    </source>
</reference>
<feature type="region of interest" description="Disordered" evidence="1">
    <location>
        <begin position="271"/>
        <end position="290"/>
    </location>
</feature>
<evidence type="ECO:0000313" key="3">
    <source>
        <dbReference type="EMBL" id="KOF97072.1"/>
    </source>
</evidence>
<dbReference type="EMBL" id="KQ416402">
    <property type="protein sequence ID" value="KOF97072.1"/>
    <property type="molecule type" value="Genomic_DNA"/>
</dbReference>
<dbReference type="AlphaFoldDB" id="A0A0L8I6H9"/>
<evidence type="ECO:0000256" key="2">
    <source>
        <dbReference type="SAM" id="Phobius"/>
    </source>
</evidence>
<feature type="compositionally biased region" description="Low complexity" evidence="1">
    <location>
        <begin position="271"/>
        <end position="283"/>
    </location>
</feature>
<protein>
    <submittedName>
        <fullName evidence="3">Uncharacterized protein</fullName>
    </submittedName>
</protein>
<evidence type="ECO:0000256" key="1">
    <source>
        <dbReference type="SAM" id="MobiDB-lite"/>
    </source>
</evidence>